<dbReference type="OrthoDB" id="2888121at2759"/>
<dbReference type="InParanoid" id="A0A3N4KN32"/>
<protein>
    <submittedName>
        <fullName evidence="2">Uncharacterized protein</fullName>
    </submittedName>
</protein>
<dbReference type="EMBL" id="ML119149">
    <property type="protein sequence ID" value="RPB09761.1"/>
    <property type="molecule type" value="Genomic_DNA"/>
</dbReference>
<gene>
    <name evidence="2" type="ORF">P167DRAFT_607793</name>
</gene>
<keyword evidence="3" id="KW-1185">Reference proteome</keyword>
<dbReference type="Pfam" id="PF21087">
    <property type="entry name" value="Glyco_hydro_134"/>
    <property type="match status" value="1"/>
</dbReference>
<dbReference type="Proteomes" id="UP000277580">
    <property type="component" value="Unassembled WGS sequence"/>
</dbReference>
<name>A0A3N4KN32_9PEZI</name>
<evidence type="ECO:0000313" key="3">
    <source>
        <dbReference type="Proteomes" id="UP000277580"/>
    </source>
</evidence>
<feature type="chain" id="PRO_5018304393" evidence="1">
    <location>
        <begin position="27"/>
        <end position="203"/>
    </location>
</feature>
<sequence length="203" mass="21825">MKFSTTLLATLLPLLSLAAPTPEAEAKVEERQTITCPGNSGGGCGVYTVSGLGTRKKAVIAAGGTSLDLAIAMMETEGMNTNYAYGDNKSGDAANFGIFKQNWYMIRSTSSTFSGQTASQYNNGAALNSNLALDVTTRKNAQNYYGWDKWAGGHRNGQTGLNSPYTNDINLYKTAVLWTQSQINSNSAYLTDDTRFWVDVVAI</sequence>
<evidence type="ECO:0000313" key="2">
    <source>
        <dbReference type="EMBL" id="RPB09761.1"/>
    </source>
</evidence>
<dbReference type="AlphaFoldDB" id="A0A3N4KN32"/>
<keyword evidence="1" id="KW-0732">Signal</keyword>
<dbReference type="InterPro" id="IPR049168">
    <property type="entry name" value="Glyco_hydro_134"/>
</dbReference>
<evidence type="ECO:0000256" key="1">
    <source>
        <dbReference type="SAM" id="SignalP"/>
    </source>
</evidence>
<organism evidence="2 3">
    <name type="scientific">Morchella conica CCBAS932</name>
    <dbReference type="NCBI Taxonomy" id="1392247"/>
    <lineage>
        <taxon>Eukaryota</taxon>
        <taxon>Fungi</taxon>
        <taxon>Dikarya</taxon>
        <taxon>Ascomycota</taxon>
        <taxon>Pezizomycotina</taxon>
        <taxon>Pezizomycetes</taxon>
        <taxon>Pezizales</taxon>
        <taxon>Morchellaceae</taxon>
        <taxon>Morchella</taxon>
    </lineage>
</organism>
<reference evidence="2 3" key="1">
    <citation type="journal article" date="2018" name="Nat. Ecol. Evol.">
        <title>Pezizomycetes genomes reveal the molecular basis of ectomycorrhizal truffle lifestyle.</title>
        <authorList>
            <person name="Murat C."/>
            <person name="Payen T."/>
            <person name="Noel B."/>
            <person name="Kuo A."/>
            <person name="Morin E."/>
            <person name="Chen J."/>
            <person name="Kohler A."/>
            <person name="Krizsan K."/>
            <person name="Balestrini R."/>
            <person name="Da Silva C."/>
            <person name="Montanini B."/>
            <person name="Hainaut M."/>
            <person name="Levati E."/>
            <person name="Barry K.W."/>
            <person name="Belfiori B."/>
            <person name="Cichocki N."/>
            <person name="Clum A."/>
            <person name="Dockter R.B."/>
            <person name="Fauchery L."/>
            <person name="Guy J."/>
            <person name="Iotti M."/>
            <person name="Le Tacon F."/>
            <person name="Lindquist E.A."/>
            <person name="Lipzen A."/>
            <person name="Malagnac F."/>
            <person name="Mello A."/>
            <person name="Molinier V."/>
            <person name="Miyauchi S."/>
            <person name="Poulain J."/>
            <person name="Riccioni C."/>
            <person name="Rubini A."/>
            <person name="Sitrit Y."/>
            <person name="Splivallo R."/>
            <person name="Traeger S."/>
            <person name="Wang M."/>
            <person name="Zifcakova L."/>
            <person name="Wipf D."/>
            <person name="Zambonelli A."/>
            <person name="Paolocci F."/>
            <person name="Nowrousian M."/>
            <person name="Ottonello S."/>
            <person name="Baldrian P."/>
            <person name="Spatafora J.W."/>
            <person name="Henrissat B."/>
            <person name="Nagy L.G."/>
            <person name="Aury J.M."/>
            <person name="Wincker P."/>
            <person name="Grigoriev I.V."/>
            <person name="Bonfante P."/>
            <person name="Martin F.M."/>
        </authorList>
    </citation>
    <scope>NUCLEOTIDE SEQUENCE [LARGE SCALE GENOMIC DNA]</scope>
    <source>
        <strain evidence="2 3">CCBAS932</strain>
    </source>
</reference>
<feature type="signal peptide" evidence="1">
    <location>
        <begin position="1"/>
        <end position="26"/>
    </location>
</feature>
<accession>A0A3N4KN32</accession>
<proteinExistence type="predicted"/>
<dbReference type="STRING" id="1392247.A0A3N4KN32"/>